<keyword evidence="3" id="KW-0653">Protein transport</keyword>
<dbReference type="InterPro" id="IPR036034">
    <property type="entry name" value="PDZ_sf"/>
</dbReference>
<keyword evidence="6" id="KW-1185">Reference proteome</keyword>
<protein>
    <recommendedName>
        <fullName evidence="4">PDZ domain-containing protein</fullName>
    </recommendedName>
</protein>
<dbReference type="Gene3D" id="2.170.150.10">
    <property type="entry name" value="Metal Binding Protein, Guanine Nucleotide Exchange Factor, Chain A"/>
    <property type="match status" value="1"/>
</dbReference>
<dbReference type="InterPro" id="IPR001478">
    <property type="entry name" value="PDZ"/>
</dbReference>
<dbReference type="InterPro" id="IPR007515">
    <property type="entry name" value="Mss4"/>
</dbReference>
<dbReference type="EMBL" id="JWZX01002489">
    <property type="protein sequence ID" value="KOO28943.1"/>
    <property type="molecule type" value="Genomic_DNA"/>
</dbReference>
<dbReference type="AlphaFoldDB" id="A0A0M0JRT9"/>
<evidence type="ECO:0000256" key="3">
    <source>
        <dbReference type="ARBA" id="ARBA00022927"/>
    </source>
</evidence>
<evidence type="ECO:0000256" key="1">
    <source>
        <dbReference type="ARBA" id="ARBA00022448"/>
    </source>
</evidence>
<keyword evidence="2" id="KW-0344">Guanine-nucleotide releasing factor</keyword>
<dbReference type="GO" id="GO:0015031">
    <property type="term" value="P:protein transport"/>
    <property type="evidence" value="ECO:0007669"/>
    <property type="project" value="UniProtKB-KW"/>
</dbReference>
<dbReference type="InterPro" id="IPR011323">
    <property type="entry name" value="Mss4/transl-control_tumour"/>
</dbReference>
<proteinExistence type="predicted"/>
<feature type="domain" description="PDZ" evidence="4">
    <location>
        <begin position="99"/>
        <end position="174"/>
    </location>
</feature>
<evidence type="ECO:0000256" key="2">
    <source>
        <dbReference type="ARBA" id="ARBA00022658"/>
    </source>
</evidence>
<dbReference type="PROSITE" id="PS51796">
    <property type="entry name" value="MSS4"/>
    <property type="match status" value="1"/>
</dbReference>
<reference evidence="6" key="1">
    <citation type="journal article" date="2015" name="PLoS Genet.">
        <title>Genome Sequence and Transcriptome Analyses of Chrysochromulina tobin: Metabolic Tools for Enhanced Algal Fitness in the Prominent Order Prymnesiales (Haptophyceae).</title>
        <authorList>
            <person name="Hovde B.T."/>
            <person name="Deodato C.R."/>
            <person name="Hunsperger H.M."/>
            <person name="Ryken S.A."/>
            <person name="Yost W."/>
            <person name="Jha R.K."/>
            <person name="Patterson J."/>
            <person name="Monnat R.J. Jr."/>
            <person name="Barlow S.B."/>
            <person name="Starkenburg S.R."/>
            <person name="Cattolico R.A."/>
        </authorList>
    </citation>
    <scope>NUCLEOTIDE SEQUENCE</scope>
    <source>
        <strain evidence="6">CCMP291</strain>
    </source>
</reference>
<evidence type="ECO:0000313" key="5">
    <source>
        <dbReference type="EMBL" id="KOO28943.1"/>
    </source>
</evidence>
<organism evidence="5 6">
    <name type="scientific">Chrysochromulina tobinii</name>
    <dbReference type="NCBI Taxonomy" id="1460289"/>
    <lineage>
        <taxon>Eukaryota</taxon>
        <taxon>Haptista</taxon>
        <taxon>Haptophyta</taxon>
        <taxon>Prymnesiophyceae</taxon>
        <taxon>Prymnesiales</taxon>
        <taxon>Chrysochromulinaceae</taxon>
        <taxon>Chrysochromulina</taxon>
    </lineage>
</organism>
<name>A0A0M0JRT9_9EUKA</name>
<keyword evidence="1" id="KW-0813">Transport</keyword>
<dbReference type="GO" id="GO:0005085">
    <property type="term" value="F:guanyl-nucleotide exchange factor activity"/>
    <property type="evidence" value="ECO:0007669"/>
    <property type="project" value="UniProtKB-KW"/>
</dbReference>
<evidence type="ECO:0000259" key="4">
    <source>
        <dbReference type="PROSITE" id="PS50106"/>
    </source>
</evidence>
<dbReference type="SUPFAM" id="SSF50156">
    <property type="entry name" value="PDZ domain-like"/>
    <property type="match status" value="1"/>
</dbReference>
<accession>A0A0M0JRT9</accession>
<dbReference type="Pfam" id="PF04421">
    <property type="entry name" value="Mss4"/>
    <property type="match status" value="1"/>
</dbReference>
<dbReference type="Gene3D" id="2.30.42.10">
    <property type="match status" value="1"/>
</dbReference>
<gene>
    <name evidence="5" type="ORF">Ctob_006059</name>
</gene>
<dbReference type="Proteomes" id="UP000037460">
    <property type="component" value="Unassembled WGS sequence"/>
</dbReference>
<dbReference type="GO" id="GO:0007264">
    <property type="term" value="P:small GTPase-mediated signal transduction"/>
    <property type="evidence" value="ECO:0007669"/>
    <property type="project" value="InterPro"/>
</dbReference>
<sequence length="202" mass="21759">MDDVDNLGLSRLVTCPAAGSLKLAMCVECSYGPVGFQREDEPTIWLACELLHQQDASSAIASEDFRAPAGISVSMLQNMIESGMASVQFHVTFEEYVLGMQLTDAVDGLGVEVMAFTVMDEGQALPAERSGQVAIGDKVSRVNGQSTAGRDCGAVLTMVREATRPVTIHFERRGVRVADAPVERVPHQDWKSTPDEASLTLD</sequence>
<dbReference type="PROSITE" id="PS50106">
    <property type="entry name" value="PDZ"/>
    <property type="match status" value="1"/>
</dbReference>
<dbReference type="OrthoDB" id="190619at2759"/>
<dbReference type="InterPro" id="IPR011057">
    <property type="entry name" value="Mss4-like_sf"/>
</dbReference>
<evidence type="ECO:0000313" key="6">
    <source>
        <dbReference type="Proteomes" id="UP000037460"/>
    </source>
</evidence>
<dbReference type="SUPFAM" id="SSF51316">
    <property type="entry name" value="Mss4-like"/>
    <property type="match status" value="1"/>
</dbReference>
<comment type="caution">
    <text evidence="5">The sequence shown here is derived from an EMBL/GenBank/DDBJ whole genome shotgun (WGS) entry which is preliminary data.</text>
</comment>